<evidence type="ECO:0000256" key="10">
    <source>
        <dbReference type="ARBA" id="ARBA00034808"/>
    </source>
</evidence>
<dbReference type="PROSITE" id="PS51194">
    <property type="entry name" value="HELICASE_CTER"/>
    <property type="match status" value="1"/>
</dbReference>
<evidence type="ECO:0000313" key="15">
    <source>
        <dbReference type="EMBL" id="WOK04801.1"/>
    </source>
</evidence>
<dbReference type="InterPro" id="IPR001650">
    <property type="entry name" value="Helicase_C-like"/>
</dbReference>
<evidence type="ECO:0000256" key="11">
    <source>
        <dbReference type="ARBA" id="ARBA00044535"/>
    </source>
</evidence>
<evidence type="ECO:0000256" key="3">
    <source>
        <dbReference type="ARBA" id="ARBA00022741"/>
    </source>
</evidence>
<dbReference type="RefSeq" id="WP_317487601.1">
    <property type="nucleotide sequence ID" value="NZ_CP136051.1"/>
</dbReference>
<gene>
    <name evidence="15" type="ORF">RT717_17095</name>
</gene>
<name>A0ABZ0IJE4_9BACT</name>
<dbReference type="EC" id="5.6.2.4" evidence="10"/>
<evidence type="ECO:0000256" key="8">
    <source>
        <dbReference type="ARBA" id="ARBA00023235"/>
    </source>
</evidence>
<dbReference type="SMART" id="SM00487">
    <property type="entry name" value="DEXDc"/>
    <property type="match status" value="1"/>
</dbReference>
<accession>A0ABZ0IJE4</accession>
<evidence type="ECO:0000256" key="12">
    <source>
        <dbReference type="ARBA" id="ARBA00044550"/>
    </source>
</evidence>
<dbReference type="PANTHER" id="PTHR13710">
    <property type="entry name" value="DNA HELICASE RECQ FAMILY MEMBER"/>
    <property type="match status" value="1"/>
</dbReference>
<feature type="domain" description="Helicase ATP-binding" evidence="13">
    <location>
        <begin position="25"/>
        <end position="193"/>
    </location>
</feature>
<dbReference type="PROSITE" id="PS51192">
    <property type="entry name" value="HELICASE_ATP_BIND_1"/>
    <property type="match status" value="1"/>
</dbReference>
<evidence type="ECO:0000256" key="5">
    <source>
        <dbReference type="ARBA" id="ARBA00022806"/>
    </source>
</evidence>
<dbReference type="Proteomes" id="UP001302349">
    <property type="component" value="Chromosome"/>
</dbReference>
<evidence type="ECO:0000256" key="7">
    <source>
        <dbReference type="ARBA" id="ARBA00023125"/>
    </source>
</evidence>
<keyword evidence="2" id="KW-0479">Metal-binding</keyword>
<feature type="domain" description="Helicase C-terminal" evidence="14">
    <location>
        <begin position="217"/>
        <end position="367"/>
    </location>
</feature>
<dbReference type="GO" id="GO:0004386">
    <property type="term" value="F:helicase activity"/>
    <property type="evidence" value="ECO:0007669"/>
    <property type="project" value="UniProtKB-KW"/>
</dbReference>
<evidence type="ECO:0000259" key="14">
    <source>
        <dbReference type="PROSITE" id="PS51194"/>
    </source>
</evidence>
<keyword evidence="7" id="KW-0238">DNA-binding</keyword>
<dbReference type="Gene3D" id="3.40.50.300">
    <property type="entry name" value="P-loop containing nucleotide triphosphate hydrolases"/>
    <property type="match status" value="2"/>
</dbReference>
<dbReference type="Pfam" id="PF00271">
    <property type="entry name" value="Helicase_C"/>
    <property type="match status" value="1"/>
</dbReference>
<dbReference type="InterPro" id="IPR014001">
    <property type="entry name" value="Helicase_ATP-bd"/>
</dbReference>
<dbReference type="InterPro" id="IPR032284">
    <property type="entry name" value="RecQ_Zn-bd"/>
</dbReference>
<keyword evidence="6" id="KW-0067">ATP-binding</keyword>
<evidence type="ECO:0000256" key="6">
    <source>
        <dbReference type="ARBA" id="ARBA00022840"/>
    </source>
</evidence>
<keyword evidence="4" id="KW-0378">Hydrolase</keyword>
<evidence type="ECO:0000259" key="13">
    <source>
        <dbReference type="PROSITE" id="PS51192"/>
    </source>
</evidence>
<dbReference type="PANTHER" id="PTHR13710:SF105">
    <property type="entry name" value="ATP-DEPENDENT DNA HELICASE Q1"/>
    <property type="match status" value="1"/>
</dbReference>
<dbReference type="InterPro" id="IPR036388">
    <property type="entry name" value="WH-like_DNA-bd_sf"/>
</dbReference>
<keyword evidence="3" id="KW-0547">Nucleotide-binding</keyword>
<dbReference type="InterPro" id="IPR027417">
    <property type="entry name" value="P-loop_NTPase"/>
</dbReference>
<dbReference type="SMART" id="SM00490">
    <property type="entry name" value="HELICc"/>
    <property type="match status" value="1"/>
</dbReference>
<keyword evidence="5 15" id="KW-0347">Helicase</keyword>
<comment type="catalytic activity">
    <reaction evidence="9">
        <text>Couples ATP hydrolysis with the unwinding of duplex DNA by translocating in the 3'-5' direction.</text>
        <dbReference type="EC" id="5.6.2.4"/>
    </reaction>
</comment>
<dbReference type="CDD" id="cd17920">
    <property type="entry name" value="DEXHc_RecQ"/>
    <property type="match status" value="1"/>
</dbReference>
<comment type="similarity">
    <text evidence="1">Belongs to the helicase family. RecQ subfamily.</text>
</comment>
<evidence type="ECO:0000256" key="4">
    <source>
        <dbReference type="ARBA" id="ARBA00022801"/>
    </source>
</evidence>
<protein>
    <recommendedName>
        <fullName evidence="11">ATP-dependent DNA helicase RecQ</fullName>
        <ecNumber evidence="10">5.6.2.4</ecNumber>
    </recommendedName>
    <alternativeName>
        <fullName evidence="12">DNA 3'-5' helicase RecQ</fullName>
    </alternativeName>
</protein>
<proteinExistence type="inferred from homology"/>
<dbReference type="Pfam" id="PF16124">
    <property type="entry name" value="RecQ_Zn_bind"/>
    <property type="match status" value="1"/>
</dbReference>
<dbReference type="SUPFAM" id="SSF52540">
    <property type="entry name" value="P-loop containing nucleoside triphosphate hydrolases"/>
    <property type="match status" value="1"/>
</dbReference>
<organism evidence="15 16">
    <name type="scientific">Imperialibacter roseus</name>
    <dbReference type="NCBI Taxonomy" id="1324217"/>
    <lineage>
        <taxon>Bacteria</taxon>
        <taxon>Pseudomonadati</taxon>
        <taxon>Bacteroidota</taxon>
        <taxon>Cytophagia</taxon>
        <taxon>Cytophagales</taxon>
        <taxon>Flammeovirgaceae</taxon>
        <taxon>Imperialibacter</taxon>
    </lineage>
</organism>
<evidence type="ECO:0000256" key="2">
    <source>
        <dbReference type="ARBA" id="ARBA00022723"/>
    </source>
</evidence>
<dbReference type="EMBL" id="CP136051">
    <property type="protein sequence ID" value="WOK04801.1"/>
    <property type="molecule type" value="Genomic_DNA"/>
</dbReference>
<evidence type="ECO:0000313" key="16">
    <source>
        <dbReference type="Proteomes" id="UP001302349"/>
    </source>
</evidence>
<evidence type="ECO:0000256" key="9">
    <source>
        <dbReference type="ARBA" id="ARBA00034617"/>
    </source>
</evidence>
<dbReference type="Pfam" id="PF00270">
    <property type="entry name" value="DEAD"/>
    <property type="match status" value="1"/>
</dbReference>
<dbReference type="Gene3D" id="1.10.10.10">
    <property type="entry name" value="Winged helix-like DNA-binding domain superfamily/Winged helix DNA-binding domain"/>
    <property type="match status" value="1"/>
</dbReference>
<sequence>MKAPADILKQYWGYDAFRPLQEDIIQSVLDGNDTLALLPTGGGKSICFQVPALCMEGICIVVSPLIALMKDQVFQLQKREIEAEAIYSGMSKREIDIILDNCIYGNIKFLYVSPERLLTEIFIERAAKMKVSLLAIDEAHCISQWGYDFRPPYLQIADFREKIPDAKLIALTASATLKVQQDIQDKLRMKAAAVFMKSYARKNLSYSVFKVEDKGRKLLEVLTNVPGSAVVYVRSRKRTEELAKWLMSNRISASYYHAGLNAMERANRQTHWIDNKVRVMVATNAFGMGIDKPDVRVVIHVDIPDSLEAYYQEAGRGGRDEKLAYAVMIYLAADVKELKERTLRSLPEVEYLKKVYQALANYFKLAVGSSQFVSFDFDYEQFIKTYQLNPFEAFAALKKLEEEGLIQLTESFYQPSRLFAQVDKQELYKIQVANANLDPVIKATLRLFGGEVFAHLTTISESDIARLANCTRAEVVKQLTYLDAQGAFVYEKMKDSPQVQFLTPRQDAAKLSIDKQRLAQRREELIDKVDAMLKYLQQEVRCRTQVIQEYFGEENDIPCGMCDYCIRQKKILQSENDFNKLLTQLMDEIGKNEVSLEQLMKGHSGKTKEARMYGIRHLLDEEKVRYNEVGKLILT</sequence>
<keyword evidence="16" id="KW-1185">Reference proteome</keyword>
<evidence type="ECO:0000256" key="1">
    <source>
        <dbReference type="ARBA" id="ARBA00005446"/>
    </source>
</evidence>
<dbReference type="InterPro" id="IPR011545">
    <property type="entry name" value="DEAD/DEAH_box_helicase_dom"/>
</dbReference>
<reference evidence="15 16" key="1">
    <citation type="journal article" date="2023" name="Microbiol. Resour. Announc.">
        <title>Complete Genome Sequence of Imperialibacter roseus strain P4T.</title>
        <authorList>
            <person name="Tizabi D.R."/>
            <person name="Bachvaroff T."/>
            <person name="Hill R.T."/>
        </authorList>
    </citation>
    <scope>NUCLEOTIDE SEQUENCE [LARGE SCALE GENOMIC DNA]</scope>
    <source>
        <strain evidence="15 16">P4T</strain>
    </source>
</reference>
<dbReference type="InterPro" id="IPR004589">
    <property type="entry name" value="DNA_helicase_ATP-dep_RecQ"/>
</dbReference>
<keyword evidence="8" id="KW-0413">Isomerase</keyword>
<dbReference type="NCBIfam" id="TIGR00614">
    <property type="entry name" value="recQ_fam"/>
    <property type="match status" value="1"/>
</dbReference>